<organism evidence="3">
    <name type="scientific">Rosellinia necatrix</name>
    <name type="common">White root-rot fungus</name>
    <dbReference type="NCBI Taxonomy" id="77044"/>
    <lineage>
        <taxon>Eukaryota</taxon>
        <taxon>Fungi</taxon>
        <taxon>Dikarya</taxon>
        <taxon>Ascomycota</taxon>
        <taxon>Pezizomycotina</taxon>
        <taxon>Sordariomycetes</taxon>
        <taxon>Xylariomycetidae</taxon>
        <taxon>Xylariales</taxon>
        <taxon>Xylariaceae</taxon>
        <taxon>Rosellinia</taxon>
    </lineage>
</organism>
<evidence type="ECO:0000313" key="4">
    <source>
        <dbReference type="Proteomes" id="UP000054516"/>
    </source>
</evidence>
<dbReference type="AlphaFoldDB" id="A0A1W2TWB4"/>
<gene>
    <name evidence="3" type="ORF">SAMD00023353_0403780</name>
</gene>
<keyword evidence="4" id="KW-1185">Reference proteome</keyword>
<dbReference type="Proteomes" id="UP000054516">
    <property type="component" value="Unassembled WGS sequence"/>
</dbReference>
<dbReference type="GO" id="GO:0006229">
    <property type="term" value="P:dUTP biosynthetic process"/>
    <property type="evidence" value="ECO:0007669"/>
    <property type="project" value="InterPro"/>
</dbReference>
<dbReference type="OMA" id="CMLNTAV"/>
<name>A0A1W2TWB4_ROSNE</name>
<dbReference type="CDD" id="cd07557">
    <property type="entry name" value="trimeric_dUTPase"/>
    <property type="match status" value="1"/>
</dbReference>
<evidence type="ECO:0000256" key="1">
    <source>
        <dbReference type="ARBA" id="ARBA00022801"/>
    </source>
</evidence>
<dbReference type="Pfam" id="PF22769">
    <property type="entry name" value="DCD"/>
    <property type="match status" value="1"/>
</dbReference>
<dbReference type="Gene3D" id="2.70.40.10">
    <property type="match status" value="1"/>
</dbReference>
<keyword evidence="2" id="KW-0546">Nucleotide metabolism</keyword>
<dbReference type="PANTHER" id="PTHR42680">
    <property type="entry name" value="DCTP DEAMINASE"/>
    <property type="match status" value="1"/>
</dbReference>
<dbReference type="InterPro" id="IPR036157">
    <property type="entry name" value="dUTPase-like_sf"/>
</dbReference>
<accession>A0A1W2TWB4</accession>
<proteinExistence type="predicted"/>
<dbReference type="OrthoDB" id="2874071at2759"/>
<dbReference type="PANTHER" id="PTHR42680:SF3">
    <property type="entry name" value="DCTP DEAMINASE"/>
    <property type="match status" value="1"/>
</dbReference>
<sequence>MIVRDLRCAATQVQPCGVDLSLRRVLQWTATATATATAGVLDFDNSGRRAAGAPAALEFEAATGALALGPGAYVVEFNEGCAVPRDCMGQLFARSSLWRAGAALAAGVVDAGYAGALGALLDVRHPAGLVVYRDARLAQLVVHRMEREVDGYRGVYQGSVGCLGRDGPAAAAAAAVTEGS</sequence>
<protein>
    <submittedName>
        <fullName evidence="3">Putative dUTPase-like protein</fullName>
    </submittedName>
</protein>
<evidence type="ECO:0000256" key="2">
    <source>
        <dbReference type="ARBA" id="ARBA00023080"/>
    </source>
</evidence>
<dbReference type="InterPro" id="IPR033704">
    <property type="entry name" value="dUTPase_trimeric"/>
</dbReference>
<dbReference type="GO" id="GO:0008829">
    <property type="term" value="F:dCTP deaminase activity"/>
    <property type="evidence" value="ECO:0007669"/>
    <property type="project" value="InterPro"/>
</dbReference>
<evidence type="ECO:0000313" key="3">
    <source>
        <dbReference type="EMBL" id="GAP92968.2"/>
    </source>
</evidence>
<reference evidence="3" key="1">
    <citation type="submission" date="2016-03" db="EMBL/GenBank/DDBJ databases">
        <title>Draft genome sequence of Rosellinia necatrix.</title>
        <authorList>
            <person name="Kanematsu S."/>
        </authorList>
    </citation>
    <scope>NUCLEOTIDE SEQUENCE [LARGE SCALE GENOMIC DNA]</scope>
    <source>
        <strain evidence="3">W97</strain>
    </source>
</reference>
<dbReference type="SUPFAM" id="SSF51283">
    <property type="entry name" value="dUTPase-like"/>
    <property type="match status" value="1"/>
</dbReference>
<keyword evidence="1" id="KW-0378">Hydrolase</keyword>
<dbReference type="InterPro" id="IPR011962">
    <property type="entry name" value="dCTP_deaminase"/>
</dbReference>
<dbReference type="EMBL" id="DF977449">
    <property type="protein sequence ID" value="GAP92968.2"/>
    <property type="molecule type" value="Genomic_DNA"/>
</dbReference>